<dbReference type="Pfam" id="PF00135">
    <property type="entry name" value="COesterase"/>
    <property type="match status" value="1"/>
</dbReference>
<dbReference type="Proteomes" id="UP000001819">
    <property type="component" value="Chromosome X"/>
</dbReference>
<dbReference type="KEGG" id="dpo:4813124"/>
<feature type="signal peptide" evidence="9">
    <location>
        <begin position="1"/>
        <end position="19"/>
    </location>
</feature>
<dbReference type="GO" id="GO:0106435">
    <property type="term" value="F:carboxylesterase activity"/>
    <property type="evidence" value="ECO:0007669"/>
    <property type="project" value="UniProtKB-ARBA"/>
</dbReference>
<dbReference type="PANTHER" id="PTHR43142:SF1">
    <property type="entry name" value="CARBOXYLIC ESTER HYDROLASE"/>
    <property type="match status" value="1"/>
</dbReference>
<accession>A0A6I8V0G3</accession>
<dbReference type="InParanoid" id="A0A6I8V0G3"/>
<keyword evidence="3" id="KW-0719">Serine esterase</keyword>
<comment type="subcellular location">
    <subcellularLocation>
        <location evidence="1">Secreted</location>
    </subcellularLocation>
</comment>
<evidence type="ECO:0000256" key="4">
    <source>
        <dbReference type="ARBA" id="ARBA00022525"/>
    </source>
</evidence>
<keyword evidence="8" id="KW-0325">Glycoprotein</keyword>
<dbReference type="SUPFAM" id="SSF53474">
    <property type="entry name" value="alpha/beta-Hydrolases"/>
    <property type="match status" value="1"/>
</dbReference>
<dbReference type="FunCoup" id="A0A6I8V0G3">
    <property type="interactions" value="95"/>
</dbReference>
<evidence type="ECO:0000256" key="8">
    <source>
        <dbReference type="ARBA" id="ARBA00023180"/>
    </source>
</evidence>
<evidence type="ECO:0000256" key="5">
    <source>
        <dbReference type="ARBA" id="ARBA00022729"/>
    </source>
</evidence>
<dbReference type="PROSITE" id="PS00941">
    <property type="entry name" value="CARBOXYLESTERASE_B_2"/>
    <property type="match status" value="1"/>
</dbReference>
<dbReference type="InterPro" id="IPR002018">
    <property type="entry name" value="CarbesteraseB"/>
</dbReference>
<protein>
    <recommendedName>
        <fullName evidence="9">Carboxylic ester hydrolase</fullName>
        <ecNumber evidence="9">3.1.1.-</ecNumber>
    </recommendedName>
</protein>
<dbReference type="Gene3D" id="3.40.50.1820">
    <property type="entry name" value="alpha/beta hydrolase"/>
    <property type="match status" value="1"/>
</dbReference>
<dbReference type="CDD" id="cd00312">
    <property type="entry name" value="Esterase_lipase"/>
    <property type="match status" value="1"/>
</dbReference>
<reference evidence="12" key="1">
    <citation type="submission" date="2025-08" db="UniProtKB">
        <authorList>
            <consortium name="RefSeq"/>
        </authorList>
    </citation>
    <scope>IDENTIFICATION</scope>
    <source>
        <strain evidence="12">MV-25-SWS-2005</strain>
        <tissue evidence="12">Whole body</tissue>
    </source>
</reference>
<keyword evidence="6 9" id="KW-0378">Hydrolase</keyword>
<evidence type="ECO:0000313" key="12">
    <source>
        <dbReference type="RefSeq" id="XP_002134836.2"/>
    </source>
</evidence>
<comment type="similarity">
    <text evidence="2 9">Belongs to the type-B carboxylesterase/lipase family.</text>
</comment>
<keyword evidence="7" id="KW-1015">Disulfide bond</keyword>
<dbReference type="RefSeq" id="XP_002134836.2">
    <property type="nucleotide sequence ID" value="XM_002134800.3"/>
</dbReference>
<evidence type="ECO:0000256" key="1">
    <source>
        <dbReference type="ARBA" id="ARBA00004613"/>
    </source>
</evidence>
<dbReference type="PANTHER" id="PTHR43142">
    <property type="entry name" value="CARBOXYLIC ESTER HYDROLASE"/>
    <property type="match status" value="1"/>
</dbReference>
<gene>
    <name evidence="12" type="primary">LOC4813124</name>
</gene>
<dbReference type="ExpressionAtlas" id="A0A6I8V0G3">
    <property type="expression patterns" value="baseline"/>
</dbReference>
<dbReference type="AlphaFoldDB" id="A0A6I8V0G3"/>
<keyword evidence="11" id="KW-1185">Reference proteome</keyword>
<dbReference type="EC" id="3.1.1.-" evidence="9"/>
<feature type="chain" id="PRO_5026378626" description="Carboxylic ester hydrolase" evidence="9">
    <location>
        <begin position="20"/>
        <end position="545"/>
    </location>
</feature>
<evidence type="ECO:0000313" key="11">
    <source>
        <dbReference type="Proteomes" id="UP000001819"/>
    </source>
</evidence>
<evidence type="ECO:0000259" key="10">
    <source>
        <dbReference type="Pfam" id="PF00135"/>
    </source>
</evidence>
<organism evidence="11 12">
    <name type="scientific">Drosophila pseudoobscura pseudoobscura</name>
    <name type="common">Fruit fly</name>
    <dbReference type="NCBI Taxonomy" id="46245"/>
    <lineage>
        <taxon>Eukaryota</taxon>
        <taxon>Metazoa</taxon>
        <taxon>Ecdysozoa</taxon>
        <taxon>Arthropoda</taxon>
        <taxon>Hexapoda</taxon>
        <taxon>Insecta</taxon>
        <taxon>Pterygota</taxon>
        <taxon>Neoptera</taxon>
        <taxon>Endopterygota</taxon>
        <taxon>Diptera</taxon>
        <taxon>Brachycera</taxon>
        <taxon>Muscomorpha</taxon>
        <taxon>Ephydroidea</taxon>
        <taxon>Drosophilidae</taxon>
        <taxon>Drosophila</taxon>
        <taxon>Sophophora</taxon>
    </lineage>
</organism>
<evidence type="ECO:0000256" key="6">
    <source>
        <dbReference type="ARBA" id="ARBA00022801"/>
    </source>
</evidence>
<evidence type="ECO:0000256" key="7">
    <source>
        <dbReference type="ARBA" id="ARBA00023157"/>
    </source>
</evidence>
<dbReference type="InterPro" id="IPR019819">
    <property type="entry name" value="Carboxylesterase_B_CS"/>
</dbReference>
<dbReference type="InterPro" id="IPR019826">
    <property type="entry name" value="Carboxylesterase_B_AS"/>
</dbReference>
<sequence>MYCAKLILLLGCFWISSSASDPADPLLVDLPNGKLRGRDNGNYYSYESLPYAEPPVGDLRFEAPQPYKQQWTDTFDATQPPVLCMQWDQFIQGDDKLAGNEDCLTVSVYRPKNSSRNSFPVVAQIHGGAFMFGGASQNGHENFMREGNLILVKISYRLGPLGFVSTGDADLSGNFGLKDQRLALLWIKQNIASFGGEPENILVIGHSAGGGSVHLQVLREDFSKLAKAAISFSGNALDPWVVQQGGRGRAFELGRIVGCGQASDSVTLKKCLKSKPASEIVSAVRNFLVFAYVPFTPFGPVVESPDAPEAFISQHPVDIIKSEKFAKVPWAVTYTTEDGGYNAALLLEKQASSGRELIVDLNDRWFDWAPYLLFYRDSMTTIKDMDDYSRKLRQEYLGDRRFSVESYWDLQRLFTDVLFKNSTEISLDLHRKHGKSPVYAFVYDNPANTGIGQGLAKRTDINFGTVHGDDYFLMFENIVREPQLRSDEEIISRNFLKMLNDFVLSENGTLAFGACVFQDNVGSSKLQLLSITRNGCENLELESFP</sequence>
<proteinExistence type="inferred from homology"/>
<evidence type="ECO:0000256" key="3">
    <source>
        <dbReference type="ARBA" id="ARBA00022487"/>
    </source>
</evidence>
<dbReference type="FunFam" id="3.40.50.1820:FF:000378">
    <property type="entry name" value="Carboxylic ester hydrolase"/>
    <property type="match status" value="1"/>
</dbReference>
<evidence type="ECO:0000256" key="9">
    <source>
        <dbReference type="RuleBase" id="RU361235"/>
    </source>
</evidence>
<keyword evidence="4" id="KW-0964">Secreted</keyword>
<dbReference type="InterPro" id="IPR029058">
    <property type="entry name" value="AB_hydrolase_fold"/>
</dbReference>
<dbReference type="GO" id="GO:0005576">
    <property type="term" value="C:extracellular region"/>
    <property type="evidence" value="ECO:0007669"/>
    <property type="project" value="UniProtKB-SubCell"/>
</dbReference>
<keyword evidence="5 9" id="KW-0732">Signal</keyword>
<dbReference type="PROSITE" id="PS00122">
    <property type="entry name" value="CARBOXYLESTERASE_B_1"/>
    <property type="match status" value="1"/>
</dbReference>
<feature type="domain" description="Carboxylesterase type B" evidence="10">
    <location>
        <begin position="27"/>
        <end position="536"/>
    </location>
</feature>
<name>A0A6I8V0G3_DROPS</name>
<evidence type="ECO:0000256" key="2">
    <source>
        <dbReference type="ARBA" id="ARBA00005964"/>
    </source>
</evidence>